<keyword evidence="1" id="KW-1133">Transmembrane helix</keyword>
<gene>
    <name evidence="2" type="ORF">JW744_02800</name>
</gene>
<accession>A0A938YWF8</accession>
<name>A0A938YWF8_9ARCH</name>
<keyword evidence="1" id="KW-0812">Transmembrane</keyword>
<proteinExistence type="predicted"/>
<sequence length="182" mass="20012">MAAEKKVQKQAQEKTAVNTLLVFATSFVLIFGAVTLLQAFLNIKGCGMIVDPIMETSHVLDVVSDSPGTIQTTFEVVFEKNYDFSARGLSAMTDGKVSRHQICMSKGDFEETPGFELVTEPNHGIIWNGQSNIIAKVTVASGIDRASLEQNIQEVFGDRNWKYDCSICEGQGQCNLIVLRMV</sequence>
<keyword evidence="1" id="KW-0472">Membrane</keyword>
<evidence type="ECO:0000256" key="1">
    <source>
        <dbReference type="SAM" id="Phobius"/>
    </source>
</evidence>
<dbReference type="EMBL" id="JAFGDB010000044">
    <property type="protein sequence ID" value="MBN2067372.1"/>
    <property type="molecule type" value="Genomic_DNA"/>
</dbReference>
<evidence type="ECO:0000313" key="2">
    <source>
        <dbReference type="EMBL" id="MBN2067372.1"/>
    </source>
</evidence>
<reference evidence="2" key="1">
    <citation type="submission" date="2021-01" db="EMBL/GenBank/DDBJ databases">
        <title>Active Sulfur Cycling in an Early Earth Analoge.</title>
        <authorList>
            <person name="Hahn C.R."/>
            <person name="Youssef N.H."/>
            <person name="Elshahed M."/>
        </authorList>
    </citation>
    <scope>NUCLEOTIDE SEQUENCE</scope>
    <source>
        <strain evidence="2">Zod_Metabat.1151</strain>
    </source>
</reference>
<dbReference type="Proteomes" id="UP000809243">
    <property type="component" value="Unassembled WGS sequence"/>
</dbReference>
<comment type="caution">
    <text evidence="2">The sequence shown here is derived from an EMBL/GenBank/DDBJ whole genome shotgun (WGS) entry which is preliminary data.</text>
</comment>
<feature type="transmembrane region" description="Helical" evidence="1">
    <location>
        <begin position="20"/>
        <end position="41"/>
    </location>
</feature>
<protein>
    <submittedName>
        <fullName evidence="2">Uncharacterized protein</fullName>
    </submittedName>
</protein>
<dbReference type="AlphaFoldDB" id="A0A938YWF8"/>
<evidence type="ECO:0000313" key="3">
    <source>
        <dbReference type="Proteomes" id="UP000809243"/>
    </source>
</evidence>
<organism evidence="2 3">
    <name type="scientific">Candidatus Iainarchaeum sp</name>
    <dbReference type="NCBI Taxonomy" id="3101447"/>
    <lineage>
        <taxon>Archaea</taxon>
        <taxon>Candidatus Iainarchaeota</taxon>
        <taxon>Candidatus Iainarchaeia</taxon>
        <taxon>Candidatus Iainarchaeales</taxon>
        <taxon>Candidatus Iainarchaeaceae</taxon>
        <taxon>Candidatus Iainarchaeum</taxon>
    </lineage>
</organism>